<name>A0A6I3KLR0_9HYPH</name>
<evidence type="ECO:0000313" key="1">
    <source>
        <dbReference type="EMBL" id="MTD94677.1"/>
    </source>
</evidence>
<dbReference type="InterPro" id="IPR020022">
    <property type="entry name" value="N-acetyl_sugar_amidoTrfase"/>
</dbReference>
<keyword evidence="2" id="KW-1185">Reference proteome</keyword>
<comment type="caution">
    <text evidence="1">The sequence shown here is derived from an EMBL/GenBank/DDBJ whole genome shotgun (WGS) entry which is preliminary data.</text>
</comment>
<reference evidence="1 2" key="1">
    <citation type="submission" date="2019-11" db="EMBL/GenBank/DDBJ databases">
        <title>Identification of a novel strain.</title>
        <authorList>
            <person name="Xu Q."/>
            <person name="Wang G."/>
        </authorList>
    </citation>
    <scope>NUCLEOTIDE SEQUENCE [LARGE SCALE GENOMIC DNA]</scope>
    <source>
        <strain evidence="2">xq</strain>
    </source>
</reference>
<sequence>MKYCSRCVVPGMSAVPLTFDDKGVCSGCRVSDTKATIDWDKRGRLLRELVDEYRTSSNYDIVIPVSGGKDSYYQTHVATKELGLKALLVTYHGNNYLPEGEYNLQRMREVFDADHIIVRPSVEALKKMNRLGFRIQGDMNWHAHCGIFSAPIQVALRYKVPLIMWGEHGFLDLGGMYSLNDFVEFTAKHRLEHLLRGYDWYDFTDEGLEKLGRPEAKEGLTAKDLLWAKYPSDEEIDSIGVRGIYLGNFVNWDGNSNAELVAAKYDWKASEVPFERTYRLASNLDDMHENGIHDYLKFVKFGYGRATDHSCKDIRSGRMTRDEGIAMVRKYDHVKPRRDLERWLTYVDMSEEEFDRVCDTFRDPRVWRIEDGYWVKDNVWGEPSQYGKAHVA</sequence>
<dbReference type="SUPFAM" id="SSF52402">
    <property type="entry name" value="Adenine nucleotide alpha hydrolases-like"/>
    <property type="match status" value="1"/>
</dbReference>
<organism evidence="1 2">
    <name type="scientific">Hyphomicrobium album</name>
    <dbReference type="NCBI Taxonomy" id="2665159"/>
    <lineage>
        <taxon>Bacteria</taxon>
        <taxon>Pseudomonadati</taxon>
        <taxon>Pseudomonadota</taxon>
        <taxon>Alphaproteobacteria</taxon>
        <taxon>Hyphomicrobiales</taxon>
        <taxon>Hyphomicrobiaceae</taxon>
        <taxon>Hyphomicrobium</taxon>
    </lineage>
</organism>
<keyword evidence="1" id="KW-0808">Transferase</keyword>
<dbReference type="AlphaFoldDB" id="A0A6I3KLR0"/>
<protein>
    <submittedName>
        <fullName evidence="1">N-acetyl sugar amidotransferase</fullName>
    </submittedName>
</protein>
<evidence type="ECO:0000313" key="2">
    <source>
        <dbReference type="Proteomes" id="UP000440694"/>
    </source>
</evidence>
<proteinExistence type="predicted"/>
<dbReference type="NCBIfam" id="TIGR03573">
    <property type="entry name" value="WbuX"/>
    <property type="match status" value="1"/>
</dbReference>
<dbReference type="GO" id="GO:0016740">
    <property type="term" value="F:transferase activity"/>
    <property type="evidence" value="ECO:0007669"/>
    <property type="project" value="UniProtKB-KW"/>
</dbReference>
<gene>
    <name evidence="1" type="ORF">GIW81_10075</name>
</gene>
<dbReference type="Proteomes" id="UP000440694">
    <property type="component" value="Unassembled WGS sequence"/>
</dbReference>
<dbReference type="EMBL" id="WMBQ01000001">
    <property type="protein sequence ID" value="MTD94677.1"/>
    <property type="molecule type" value="Genomic_DNA"/>
</dbReference>
<accession>A0A6I3KLR0</accession>